<dbReference type="OrthoDB" id="2411684at2"/>
<evidence type="ECO:0000256" key="1">
    <source>
        <dbReference type="SAM" id="MobiDB-lite"/>
    </source>
</evidence>
<evidence type="ECO:0000259" key="2">
    <source>
        <dbReference type="Pfam" id="PF25990"/>
    </source>
</evidence>
<dbReference type="Proteomes" id="UP000032366">
    <property type="component" value="Unassembled WGS sequence"/>
</dbReference>
<dbReference type="InterPro" id="IPR058636">
    <property type="entry name" value="Beta-barrel_YknX"/>
</dbReference>
<organism evidence="4 6">
    <name type="scientific">Staphylococcus microti</name>
    <dbReference type="NCBI Taxonomy" id="569857"/>
    <lineage>
        <taxon>Bacteria</taxon>
        <taxon>Bacillati</taxon>
        <taxon>Bacillota</taxon>
        <taxon>Bacilli</taxon>
        <taxon>Bacillales</taxon>
        <taxon>Staphylococcaceae</taxon>
        <taxon>Staphylococcus</taxon>
    </lineage>
</organism>
<dbReference type="AlphaFoldDB" id="A0A0D6XPU9"/>
<dbReference type="GO" id="GO:1990281">
    <property type="term" value="C:efflux pump complex"/>
    <property type="evidence" value="ECO:0007669"/>
    <property type="project" value="TreeGrafter"/>
</dbReference>
<protein>
    <submittedName>
        <fullName evidence="4">RND family efflux transporter</fullName>
    </submittedName>
    <submittedName>
        <fullName evidence="3">RND transporter</fullName>
    </submittedName>
</protein>
<name>A0A0D6XPU9_9STAP</name>
<evidence type="ECO:0000313" key="3">
    <source>
        <dbReference type="EMBL" id="KIX90420.1"/>
    </source>
</evidence>
<dbReference type="PANTHER" id="PTHR30469">
    <property type="entry name" value="MULTIDRUG RESISTANCE PROTEIN MDTA"/>
    <property type="match status" value="1"/>
</dbReference>
<feature type="compositionally biased region" description="Gly residues" evidence="1">
    <location>
        <begin position="222"/>
        <end position="233"/>
    </location>
</feature>
<sequence length="353" mass="38230">MKKRTLIILSVVGIVLLLGIALAVKAFSDDKPQKDGYDTYEVKADKAIQVSGKVSPQTIKTYQNNTQLGDFVSVQVEDGQYVQQGTPLINYAIDGTQRQSLVDQVNQAQANGNQNEINKAWQQLNRYDGQVNNSVYATFPGTVSLKNTTNVGDGEPILQLISDEPEIKTTVSEYDLEKIKVGDKVNVKVNSTGKKGTGKIIKISQLPTSYEQNEMSQASSAGGVGAQLGGASGEEGNTSLTTSNPIQNSPSGGNANETSKYEVMVGNLDFKVRNGYSVEAEIPQDTLKLPKDVLTKDDHVYVVDNKGKAHKVKVTYDEMDGTLIVKTGVKKGDKLIKKPDNKVKDGQKVEVSE</sequence>
<proteinExistence type="predicted"/>
<keyword evidence="5" id="KW-1185">Reference proteome</keyword>
<feature type="region of interest" description="Disordered" evidence="1">
    <location>
        <begin position="211"/>
        <end position="258"/>
    </location>
</feature>
<dbReference type="Gene3D" id="2.40.30.170">
    <property type="match status" value="1"/>
</dbReference>
<evidence type="ECO:0000313" key="5">
    <source>
        <dbReference type="Proteomes" id="UP000032366"/>
    </source>
</evidence>
<dbReference type="RefSeq" id="WP_044360744.1">
    <property type="nucleotide sequence ID" value="NZ_JXWY01000043.1"/>
</dbReference>
<dbReference type="EMBL" id="UHDT01000001">
    <property type="protein sequence ID" value="SUM58436.1"/>
    <property type="molecule type" value="Genomic_DNA"/>
</dbReference>
<feature type="compositionally biased region" description="Polar residues" evidence="1">
    <location>
        <begin position="235"/>
        <end position="258"/>
    </location>
</feature>
<reference evidence="3 5" key="1">
    <citation type="submission" date="2015-01" db="EMBL/GenBank/DDBJ databases">
        <authorList>
            <person name="Guo J."/>
        </authorList>
    </citation>
    <scope>NUCLEOTIDE SEQUENCE [LARGE SCALE GENOMIC DNA]</scope>
    <source>
        <strain evidence="3 5">DSM 22147</strain>
    </source>
</reference>
<dbReference type="Pfam" id="PF25990">
    <property type="entry name" value="Beta-barrel_YknX"/>
    <property type="match status" value="1"/>
</dbReference>
<evidence type="ECO:0000313" key="4">
    <source>
        <dbReference type="EMBL" id="SUM58436.1"/>
    </source>
</evidence>
<dbReference type="GO" id="GO:0015562">
    <property type="term" value="F:efflux transmembrane transporter activity"/>
    <property type="evidence" value="ECO:0007669"/>
    <property type="project" value="TreeGrafter"/>
</dbReference>
<dbReference type="STRING" id="569857.TP70_07640"/>
<gene>
    <name evidence="4" type="ORF">NCTC13832_02186</name>
    <name evidence="3" type="ORF">TP70_07640</name>
</gene>
<feature type="domain" description="YknX-like beta-barrel" evidence="2">
    <location>
        <begin position="166"/>
        <end position="218"/>
    </location>
</feature>
<dbReference type="Gene3D" id="2.40.420.20">
    <property type="match status" value="1"/>
</dbReference>
<evidence type="ECO:0000313" key="6">
    <source>
        <dbReference type="Proteomes" id="UP000254100"/>
    </source>
</evidence>
<reference evidence="4 6" key="2">
    <citation type="submission" date="2018-06" db="EMBL/GenBank/DDBJ databases">
        <authorList>
            <consortium name="Pathogen Informatics"/>
            <person name="Doyle S."/>
        </authorList>
    </citation>
    <scope>NUCLEOTIDE SEQUENCE [LARGE SCALE GENOMIC DNA]</scope>
    <source>
        <strain evidence="4 6">NCTC13832</strain>
    </source>
</reference>
<dbReference type="EMBL" id="JXWY01000043">
    <property type="protein sequence ID" value="KIX90420.1"/>
    <property type="molecule type" value="Genomic_DNA"/>
</dbReference>
<accession>A0A0D6XPU9</accession>
<dbReference type="Proteomes" id="UP000254100">
    <property type="component" value="Unassembled WGS sequence"/>
</dbReference>